<protein>
    <recommendedName>
        <fullName evidence="5">Transcriptional regulator</fullName>
    </recommendedName>
</protein>
<dbReference type="Proteomes" id="UP000051236">
    <property type="component" value="Unassembled WGS sequence"/>
</dbReference>
<feature type="domain" description="YheO-like" evidence="1">
    <location>
        <begin position="8"/>
        <end position="118"/>
    </location>
</feature>
<dbReference type="InterPro" id="IPR039445">
    <property type="entry name" value="DauR-like_HTH"/>
</dbReference>
<feature type="domain" description="Transcriptional regulator DauR-like HTH" evidence="2">
    <location>
        <begin position="179"/>
        <end position="237"/>
    </location>
</feature>
<sequence length="252" mass="28279">MGVNEFIRSYIPMVDFIADILGKNSEVVLNDLTDLDHSIIAIRNNSISHRKIGDPASDLALRTVQAGNKEHRDFIANYRGVTFNNATLCSSTYFLRYEGKVVAMICINTDESCLNELQASLNKVLHAYKPTPDEMRDLETTPEAQIPAATAPASDPAPALEKQQEYEHLTVSSKQYAKRVVAEYLAEIGIQKEYMKRIDKLNCVKRLYEQGFFQLKDSVVDAAEALGASEPSVYRYLQNVRQADPNDVQKEA</sequence>
<dbReference type="AlphaFoldDB" id="A0A0R1XZJ4"/>
<gene>
    <name evidence="3" type="ORF">FC83_GL000950</name>
</gene>
<dbReference type="EMBL" id="AZGA01000014">
    <property type="protein sequence ID" value="KRM35552.1"/>
    <property type="molecule type" value="Genomic_DNA"/>
</dbReference>
<reference evidence="3 4" key="1">
    <citation type="journal article" date="2015" name="Genome Announc.">
        <title>Expanding the biotechnology potential of lactobacilli through comparative genomics of 213 strains and associated genera.</title>
        <authorList>
            <person name="Sun Z."/>
            <person name="Harris H.M."/>
            <person name="McCann A."/>
            <person name="Guo C."/>
            <person name="Argimon S."/>
            <person name="Zhang W."/>
            <person name="Yang X."/>
            <person name="Jeffery I.B."/>
            <person name="Cooney J.C."/>
            <person name="Kagawa T.F."/>
            <person name="Liu W."/>
            <person name="Song Y."/>
            <person name="Salvetti E."/>
            <person name="Wrobel A."/>
            <person name="Rasinkangas P."/>
            <person name="Parkhill J."/>
            <person name="Rea M.C."/>
            <person name="O'Sullivan O."/>
            <person name="Ritari J."/>
            <person name="Douillard F.P."/>
            <person name="Paul Ross R."/>
            <person name="Yang R."/>
            <person name="Briner A.E."/>
            <person name="Felis G.E."/>
            <person name="de Vos W.M."/>
            <person name="Barrangou R."/>
            <person name="Klaenhammer T.R."/>
            <person name="Caufield P.W."/>
            <person name="Cui Y."/>
            <person name="Zhang H."/>
            <person name="O'Toole P.W."/>
        </authorList>
    </citation>
    <scope>NUCLEOTIDE SEQUENCE [LARGE SCALE GENOMIC DNA]</scope>
    <source>
        <strain evidence="3 4">DSM 18527</strain>
    </source>
</reference>
<dbReference type="InterPro" id="IPR013559">
    <property type="entry name" value="YheO"/>
</dbReference>
<name>A0A0R1XZJ4_9LACO</name>
<dbReference type="PANTHER" id="PTHR35568">
    <property type="entry name" value="TRANSCRIPTIONAL REGULATOR DAUR"/>
    <property type="match status" value="1"/>
</dbReference>
<dbReference type="Pfam" id="PF08348">
    <property type="entry name" value="PAS_6"/>
    <property type="match status" value="1"/>
</dbReference>
<dbReference type="Pfam" id="PF13309">
    <property type="entry name" value="HTH_22"/>
    <property type="match status" value="1"/>
</dbReference>
<evidence type="ECO:0000259" key="2">
    <source>
        <dbReference type="Pfam" id="PF13309"/>
    </source>
</evidence>
<evidence type="ECO:0000259" key="1">
    <source>
        <dbReference type="Pfam" id="PF08348"/>
    </source>
</evidence>
<comment type="caution">
    <text evidence="3">The sequence shown here is derived from an EMBL/GenBank/DDBJ whole genome shotgun (WGS) entry which is preliminary data.</text>
</comment>
<dbReference type="STRING" id="1423734.FC83_GL000950"/>
<dbReference type="PANTHER" id="PTHR35568:SF1">
    <property type="entry name" value="TRANSCRIPTIONAL REGULATOR DAUR"/>
    <property type="match status" value="1"/>
</dbReference>
<dbReference type="PATRIC" id="fig|1423734.3.peg.964"/>
<proteinExistence type="predicted"/>
<organism evidence="3 4">
    <name type="scientific">Agrilactobacillus composti DSM 18527 = JCM 14202</name>
    <dbReference type="NCBI Taxonomy" id="1423734"/>
    <lineage>
        <taxon>Bacteria</taxon>
        <taxon>Bacillati</taxon>
        <taxon>Bacillota</taxon>
        <taxon>Bacilli</taxon>
        <taxon>Lactobacillales</taxon>
        <taxon>Lactobacillaceae</taxon>
        <taxon>Agrilactobacillus</taxon>
    </lineage>
</organism>
<evidence type="ECO:0008006" key="5">
    <source>
        <dbReference type="Google" id="ProtNLM"/>
    </source>
</evidence>
<evidence type="ECO:0000313" key="3">
    <source>
        <dbReference type="EMBL" id="KRM35552.1"/>
    </source>
</evidence>
<dbReference type="RefSeq" id="WP_057002414.1">
    <property type="nucleotide sequence ID" value="NZ_AZGA01000014.1"/>
</dbReference>
<keyword evidence="4" id="KW-1185">Reference proteome</keyword>
<accession>A0A0R1XZJ4</accession>
<evidence type="ECO:0000313" key="4">
    <source>
        <dbReference type="Proteomes" id="UP000051236"/>
    </source>
</evidence>
<dbReference type="eggNOG" id="COG2964">
    <property type="taxonomic scope" value="Bacteria"/>
</dbReference>
<dbReference type="InterPro" id="IPR039446">
    <property type="entry name" value="DauR-like"/>
</dbReference>